<name>A0A7J3SKN8_9CREN</name>
<feature type="region of interest" description="Disordered" evidence="1">
    <location>
        <begin position="120"/>
        <end position="174"/>
    </location>
</feature>
<reference evidence="3" key="1">
    <citation type="journal article" date="2020" name="mSystems">
        <title>Genome- and Community-Level Interaction Insights into Carbon Utilization and Element Cycling Functions of Hydrothermarchaeota in Hydrothermal Sediment.</title>
        <authorList>
            <person name="Zhou Z."/>
            <person name="Liu Y."/>
            <person name="Xu W."/>
            <person name="Pan J."/>
            <person name="Luo Z.H."/>
            <person name="Li M."/>
        </authorList>
    </citation>
    <scope>NUCLEOTIDE SEQUENCE [LARGE SCALE GENOMIC DNA]</scope>
    <source>
        <strain evidence="3">SpSt-885</strain>
    </source>
</reference>
<protein>
    <recommendedName>
        <fullName evidence="2">VWFA domain-containing protein</fullName>
    </recommendedName>
</protein>
<dbReference type="GO" id="GO:0005829">
    <property type="term" value="C:cytosol"/>
    <property type="evidence" value="ECO:0007669"/>
    <property type="project" value="TreeGrafter"/>
</dbReference>
<sequence length="483" mass="54420">MERAEHRNLLLNLTNKDPIYKVIERIILSLLPDEISKKVSKSEDLKMLATDIFFIHYSTKPILIDTHQNSFLENARKAVSKYMNTVEFAKARSITELDEETSLIFAATFLKSLLEELSSQGKGKEKQSEELVEDETKNGESKDDTNESKTNNQNEPFDQSADYNENDKKFTNSKEKDNFNVKDFEEKVSEAISQATAYATAAKQLKSSGLSSGSSREKGDIKKLLRLAEVVISVKESREVLELFRKLEDLSPRTVHIDKKQSVYGEEVGGYSRTKNFERAAPREFALAEELLLSKYTSEGLLTLKKEVGSKGIVYILLDKSGSMIGNKLVWSRSVALFLLRLGKLNGMELLMRMFDSEPHPYDKPLRSFSDMAELVLTVSPNGGTDIKNALNVAIEDLRKIRGKRNSFVFLITDGEDRFTFQKNAAWKGISLFSIMVEGDNEVLKAISDLYLKTGLTLEGALAIGREGSKLLYSAKKAKYRHA</sequence>
<gene>
    <name evidence="3" type="ORF">ENW83_02930</name>
</gene>
<dbReference type="PANTHER" id="PTHR36846">
    <property type="entry name" value="PROTEIN VIAA"/>
    <property type="match status" value="1"/>
</dbReference>
<evidence type="ECO:0000313" key="3">
    <source>
        <dbReference type="EMBL" id="HGZ60144.1"/>
    </source>
</evidence>
<feature type="compositionally biased region" description="Basic and acidic residues" evidence="1">
    <location>
        <begin position="122"/>
        <end position="147"/>
    </location>
</feature>
<proteinExistence type="predicted"/>
<dbReference type="SUPFAM" id="SSF53300">
    <property type="entry name" value="vWA-like"/>
    <property type="match status" value="1"/>
</dbReference>
<dbReference type="AlphaFoldDB" id="A0A7J3SKN8"/>
<dbReference type="InterPro" id="IPR002035">
    <property type="entry name" value="VWF_A"/>
</dbReference>
<feature type="compositionally biased region" description="Polar residues" evidence="1">
    <location>
        <begin position="148"/>
        <end position="163"/>
    </location>
</feature>
<comment type="caution">
    <text evidence="3">The sequence shown here is derived from an EMBL/GenBank/DDBJ whole genome shotgun (WGS) entry which is preliminary data.</text>
</comment>
<dbReference type="Gene3D" id="3.40.50.410">
    <property type="entry name" value="von Willebrand factor, type A domain"/>
    <property type="match status" value="1"/>
</dbReference>
<dbReference type="PROSITE" id="PS50234">
    <property type="entry name" value="VWFA"/>
    <property type="match status" value="1"/>
</dbReference>
<feature type="domain" description="VWFA" evidence="2">
    <location>
        <begin position="313"/>
        <end position="450"/>
    </location>
</feature>
<dbReference type="SMART" id="SM00327">
    <property type="entry name" value="VWA"/>
    <property type="match status" value="1"/>
</dbReference>
<dbReference type="Pfam" id="PF13519">
    <property type="entry name" value="VWA_2"/>
    <property type="match status" value="1"/>
</dbReference>
<dbReference type="EMBL" id="DTLS01000081">
    <property type="protein sequence ID" value="HGZ60144.1"/>
    <property type="molecule type" value="Genomic_DNA"/>
</dbReference>
<feature type="compositionally biased region" description="Basic and acidic residues" evidence="1">
    <location>
        <begin position="165"/>
        <end position="174"/>
    </location>
</feature>
<evidence type="ECO:0000256" key="1">
    <source>
        <dbReference type="SAM" id="MobiDB-lite"/>
    </source>
</evidence>
<evidence type="ECO:0000259" key="2">
    <source>
        <dbReference type="PROSITE" id="PS50234"/>
    </source>
</evidence>
<accession>A0A7J3SKN8</accession>
<dbReference type="PANTHER" id="PTHR36846:SF1">
    <property type="entry name" value="PROTEIN VIAA"/>
    <property type="match status" value="1"/>
</dbReference>
<dbReference type="InterPro" id="IPR036465">
    <property type="entry name" value="vWFA_dom_sf"/>
</dbReference>
<organism evidence="3">
    <name type="scientific">Fervidicoccus fontis</name>
    <dbReference type="NCBI Taxonomy" id="683846"/>
    <lineage>
        <taxon>Archaea</taxon>
        <taxon>Thermoproteota</taxon>
        <taxon>Thermoprotei</taxon>
        <taxon>Fervidicoccales</taxon>
        <taxon>Fervidicoccaceae</taxon>
        <taxon>Fervidicoccus</taxon>
    </lineage>
</organism>